<evidence type="ECO:0000256" key="6">
    <source>
        <dbReference type="ARBA" id="ARBA00022989"/>
    </source>
</evidence>
<organism evidence="11 12">
    <name type="scientific">Sphingomonas abietis</name>
    <dbReference type="NCBI Taxonomy" id="3012344"/>
    <lineage>
        <taxon>Bacteria</taxon>
        <taxon>Pseudomonadati</taxon>
        <taxon>Pseudomonadota</taxon>
        <taxon>Alphaproteobacteria</taxon>
        <taxon>Sphingomonadales</taxon>
        <taxon>Sphingomonadaceae</taxon>
        <taxon>Sphingomonas</taxon>
    </lineage>
</organism>
<dbReference type="Gene3D" id="1.20.1250.20">
    <property type="entry name" value="MFS general substrate transporter like domains"/>
    <property type="match status" value="2"/>
</dbReference>
<dbReference type="SUPFAM" id="SSF103473">
    <property type="entry name" value="MFS general substrate transporter"/>
    <property type="match status" value="1"/>
</dbReference>
<dbReference type="InterPro" id="IPR036259">
    <property type="entry name" value="MFS_trans_sf"/>
</dbReference>
<evidence type="ECO:0000313" key="12">
    <source>
        <dbReference type="Proteomes" id="UP001210865"/>
    </source>
</evidence>
<evidence type="ECO:0000256" key="8">
    <source>
        <dbReference type="SAM" id="MobiDB-lite"/>
    </source>
</evidence>
<feature type="transmembrane region" description="Helical" evidence="9">
    <location>
        <begin position="273"/>
        <end position="292"/>
    </location>
</feature>
<feature type="transmembrane region" description="Helical" evidence="9">
    <location>
        <begin position="396"/>
        <end position="415"/>
    </location>
</feature>
<dbReference type="InterPro" id="IPR005829">
    <property type="entry name" value="Sugar_transporter_CS"/>
</dbReference>
<gene>
    <name evidence="11" type="ORF">PBT88_01510</name>
</gene>
<evidence type="ECO:0000256" key="3">
    <source>
        <dbReference type="ARBA" id="ARBA00022475"/>
    </source>
</evidence>
<feature type="transmembrane region" description="Helical" evidence="9">
    <location>
        <begin position="304"/>
        <end position="325"/>
    </location>
</feature>
<keyword evidence="12" id="KW-1185">Reference proteome</keyword>
<evidence type="ECO:0000313" key="11">
    <source>
        <dbReference type="EMBL" id="WBO22858.1"/>
    </source>
</evidence>
<dbReference type="InterPro" id="IPR020846">
    <property type="entry name" value="MFS_dom"/>
</dbReference>
<reference evidence="11 12" key="1">
    <citation type="submission" date="2022-12" db="EMBL/GenBank/DDBJ databases">
        <title>Sphingomonas abieness sp. nov., an endophytic bacterium isolated from Abies koreana.</title>
        <authorList>
            <person name="Jiang L."/>
            <person name="Lee J."/>
        </authorList>
    </citation>
    <scope>NUCLEOTIDE SEQUENCE [LARGE SCALE GENOMIC DNA]</scope>
    <source>
        <strain evidence="12">PAMB 00755</strain>
    </source>
</reference>
<dbReference type="PANTHER" id="PTHR43528:SF6">
    <property type="entry name" value="CITRATE-PROTON SYMPORTER"/>
    <property type="match status" value="1"/>
</dbReference>
<dbReference type="Pfam" id="PF00083">
    <property type="entry name" value="Sugar_tr"/>
    <property type="match status" value="2"/>
</dbReference>
<evidence type="ECO:0000256" key="2">
    <source>
        <dbReference type="ARBA" id="ARBA00022448"/>
    </source>
</evidence>
<keyword evidence="4 9" id="KW-0812">Transmembrane</keyword>
<comment type="subcellular location">
    <subcellularLocation>
        <location evidence="1">Cell membrane</location>
        <topology evidence="1">Multi-pass membrane protein</topology>
    </subcellularLocation>
</comment>
<evidence type="ECO:0000256" key="4">
    <source>
        <dbReference type="ARBA" id="ARBA00022692"/>
    </source>
</evidence>
<sequence>MAPEKQSERTVSAGDVVRIASGNFLEMYDFMVFGYFAAAIGQAFFPAGDGTSALLKSLATFGAGFLMRPLGALVLGAFTDRHGRRAGLLLTLALMSVGIVTLTVTPGYAMIGVLAPVLVLLGRLIQGFSAGAELGNVSVYLAEIAPPGRTGFYVSWQSASQQVAVIVAALVGVALSTLLGPTQLAAWGWRVPLALGCLLVPLLFVLRRHLRESDEFEKRAAPADLATIMRQLWQARGIVAAGLGLVLMTTVSFYMITAYTPTFGKLLHLPEQANLWVTAGVGASNLLWLPLMGALSDRIGRKPILIACTVLMLLTAYPAMAWLTAEPSVVRLIAVELWLSALYASYNSAMIVYLTEIVPAEVRASGFSLAYSLATAVGGFTPFLVTWLIGLTGNRAVPGLWLSAAALISLVAILASGRRPGHRDSLAQGLGPDRTGQGTATGAR</sequence>
<feature type="transmembrane region" description="Helical" evidence="9">
    <location>
        <begin position="86"/>
        <end position="102"/>
    </location>
</feature>
<dbReference type="Proteomes" id="UP001210865">
    <property type="component" value="Chromosome"/>
</dbReference>
<keyword evidence="2" id="KW-0813">Transport</keyword>
<feature type="transmembrane region" description="Helical" evidence="9">
    <location>
        <begin position="57"/>
        <end position="79"/>
    </location>
</feature>
<feature type="transmembrane region" description="Helical" evidence="9">
    <location>
        <begin position="163"/>
        <end position="181"/>
    </location>
</feature>
<evidence type="ECO:0000256" key="9">
    <source>
        <dbReference type="SAM" id="Phobius"/>
    </source>
</evidence>
<evidence type="ECO:0000256" key="7">
    <source>
        <dbReference type="ARBA" id="ARBA00023136"/>
    </source>
</evidence>
<dbReference type="InterPro" id="IPR005828">
    <property type="entry name" value="MFS_sugar_transport-like"/>
</dbReference>
<dbReference type="InterPro" id="IPR051084">
    <property type="entry name" value="H+-coupled_symporters"/>
</dbReference>
<feature type="transmembrane region" description="Helical" evidence="9">
    <location>
        <begin position="187"/>
        <end position="206"/>
    </location>
</feature>
<feature type="transmembrane region" description="Helical" evidence="9">
    <location>
        <begin position="238"/>
        <end position="261"/>
    </location>
</feature>
<name>A0ABY7NQG2_9SPHN</name>
<keyword evidence="7 9" id="KW-0472">Membrane</keyword>
<feature type="domain" description="Major facilitator superfamily (MFS) profile" evidence="10">
    <location>
        <begin position="15"/>
        <end position="423"/>
    </location>
</feature>
<dbReference type="PANTHER" id="PTHR43528">
    <property type="entry name" value="ALPHA-KETOGLUTARATE PERMEASE"/>
    <property type="match status" value="1"/>
</dbReference>
<accession>A0ABY7NQG2</accession>
<protein>
    <submittedName>
        <fullName evidence="11">MFS transporter</fullName>
    </submittedName>
</protein>
<keyword evidence="6 9" id="KW-1133">Transmembrane helix</keyword>
<evidence type="ECO:0000256" key="5">
    <source>
        <dbReference type="ARBA" id="ARBA00022847"/>
    </source>
</evidence>
<evidence type="ECO:0000259" key="10">
    <source>
        <dbReference type="PROSITE" id="PS50850"/>
    </source>
</evidence>
<proteinExistence type="predicted"/>
<feature type="region of interest" description="Disordered" evidence="8">
    <location>
        <begin position="423"/>
        <end position="444"/>
    </location>
</feature>
<feature type="transmembrane region" description="Helical" evidence="9">
    <location>
        <begin position="27"/>
        <end position="45"/>
    </location>
</feature>
<keyword evidence="3" id="KW-1003">Cell membrane</keyword>
<keyword evidence="5" id="KW-0769">Symport</keyword>
<dbReference type="PROSITE" id="PS50850">
    <property type="entry name" value="MFS"/>
    <property type="match status" value="1"/>
</dbReference>
<dbReference type="NCBIfam" id="NF011656">
    <property type="entry name" value="PRK15075.1"/>
    <property type="match status" value="1"/>
</dbReference>
<dbReference type="EMBL" id="CP115174">
    <property type="protein sequence ID" value="WBO22858.1"/>
    <property type="molecule type" value="Genomic_DNA"/>
</dbReference>
<dbReference type="RefSeq" id="WP_270077498.1">
    <property type="nucleotide sequence ID" value="NZ_CP115174.1"/>
</dbReference>
<feature type="transmembrane region" description="Helical" evidence="9">
    <location>
        <begin position="367"/>
        <end position="390"/>
    </location>
</feature>
<dbReference type="PROSITE" id="PS00216">
    <property type="entry name" value="SUGAR_TRANSPORT_1"/>
    <property type="match status" value="1"/>
</dbReference>
<feature type="transmembrane region" description="Helical" evidence="9">
    <location>
        <begin position="337"/>
        <end position="355"/>
    </location>
</feature>
<evidence type="ECO:0000256" key="1">
    <source>
        <dbReference type="ARBA" id="ARBA00004651"/>
    </source>
</evidence>